<dbReference type="SUPFAM" id="SSF50800">
    <property type="entry name" value="PK beta-barrel domain-like"/>
    <property type="match status" value="1"/>
</dbReference>
<keyword evidence="8 18" id="KW-0808">Transferase</keyword>
<keyword evidence="15 18" id="KW-0324">Glycolysis</keyword>
<protein>
    <recommendedName>
        <fullName evidence="7 17">Pyruvate kinase</fullName>
        <ecNumber evidence="6 17">2.7.1.40</ecNumber>
    </recommendedName>
</protein>
<dbReference type="STRING" id="555088.DealDRAFT_1892"/>
<evidence type="ECO:0000256" key="3">
    <source>
        <dbReference type="ARBA" id="ARBA00004997"/>
    </source>
</evidence>
<dbReference type="Pfam" id="PF00391">
    <property type="entry name" value="PEP-utilizers"/>
    <property type="match status" value="1"/>
</dbReference>
<feature type="domain" description="PEP-utilising enzyme mobile" evidence="20">
    <location>
        <begin position="501"/>
        <end position="572"/>
    </location>
</feature>
<dbReference type="PANTHER" id="PTHR11817">
    <property type="entry name" value="PYRUVATE KINASE"/>
    <property type="match status" value="1"/>
</dbReference>
<feature type="domain" description="Pyruvate kinase C-terminal" evidence="21">
    <location>
        <begin position="355"/>
        <end position="468"/>
    </location>
</feature>
<keyword evidence="12" id="KW-0067">ATP-binding</keyword>
<dbReference type="RefSeq" id="WP_008516891.1">
    <property type="nucleotide sequence ID" value="NZ_ACJM01000009.1"/>
</dbReference>
<evidence type="ECO:0000259" key="21">
    <source>
        <dbReference type="Pfam" id="PF02887"/>
    </source>
</evidence>
<name>C0GHD3_DETAL</name>
<evidence type="ECO:0000259" key="20">
    <source>
        <dbReference type="Pfam" id="PF00391"/>
    </source>
</evidence>
<keyword evidence="14" id="KW-0630">Potassium</keyword>
<dbReference type="GO" id="GO:0005524">
    <property type="term" value="F:ATP binding"/>
    <property type="evidence" value="ECO:0007669"/>
    <property type="project" value="UniProtKB-KW"/>
</dbReference>
<proteinExistence type="inferred from homology"/>
<accession>C0GHD3</accession>
<dbReference type="GO" id="GO:0006950">
    <property type="term" value="P:response to stress"/>
    <property type="evidence" value="ECO:0007669"/>
    <property type="project" value="UniProtKB-ARBA"/>
</dbReference>
<dbReference type="NCBIfam" id="NF004491">
    <property type="entry name" value="PRK05826.1"/>
    <property type="match status" value="1"/>
</dbReference>
<comment type="caution">
    <text evidence="22">The sequence shown here is derived from an EMBL/GenBank/DDBJ whole genome shotgun (WGS) entry which is preliminary data.</text>
</comment>
<dbReference type="InterPro" id="IPR015806">
    <property type="entry name" value="Pyrv_Knase_insert_dom_sf"/>
</dbReference>
<dbReference type="PROSITE" id="PS00110">
    <property type="entry name" value="PYRUVATE_KINASE"/>
    <property type="match status" value="1"/>
</dbReference>
<evidence type="ECO:0000256" key="15">
    <source>
        <dbReference type="ARBA" id="ARBA00023152"/>
    </source>
</evidence>
<dbReference type="InterPro" id="IPR011037">
    <property type="entry name" value="Pyrv_Knase-like_insert_dom_sf"/>
</dbReference>
<dbReference type="FunFam" id="3.20.20.60:FF:000001">
    <property type="entry name" value="Pyruvate kinase"/>
    <property type="match status" value="1"/>
</dbReference>
<evidence type="ECO:0000256" key="7">
    <source>
        <dbReference type="ARBA" id="ARBA00018587"/>
    </source>
</evidence>
<dbReference type="GO" id="GO:0016301">
    <property type="term" value="F:kinase activity"/>
    <property type="evidence" value="ECO:0007669"/>
    <property type="project" value="UniProtKB-KW"/>
</dbReference>
<dbReference type="InterPro" id="IPR015813">
    <property type="entry name" value="Pyrv/PenolPyrv_kinase-like_dom"/>
</dbReference>
<dbReference type="GO" id="GO:0000287">
    <property type="term" value="F:magnesium ion binding"/>
    <property type="evidence" value="ECO:0007669"/>
    <property type="project" value="UniProtKB-UniRule"/>
</dbReference>
<evidence type="ECO:0000256" key="16">
    <source>
        <dbReference type="ARBA" id="ARBA00023317"/>
    </source>
</evidence>
<keyword evidence="9" id="KW-0479">Metal-binding</keyword>
<dbReference type="NCBIfam" id="NF004978">
    <property type="entry name" value="PRK06354.1"/>
    <property type="match status" value="1"/>
</dbReference>
<evidence type="ECO:0000256" key="1">
    <source>
        <dbReference type="ARBA" id="ARBA00001946"/>
    </source>
</evidence>
<dbReference type="eggNOG" id="COG0469">
    <property type="taxonomic scope" value="Bacteria"/>
</dbReference>
<evidence type="ECO:0000259" key="19">
    <source>
        <dbReference type="Pfam" id="PF00224"/>
    </source>
</evidence>
<keyword evidence="13 18" id="KW-0460">Magnesium</keyword>
<keyword evidence="10" id="KW-0547">Nucleotide-binding</keyword>
<dbReference type="Pfam" id="PF02887">
    <property type="entry name" value="PK_C"/>
    <property type="match status" value="1"/>
</dbReference>
<keyword evidence="11 18" id="KW-0418">Kinase</keyword>
<evidence type="ECO:0000256" key="5">
    <source>
        <dbReference type="ARBA" id="ARBA00008663"/>
    </source>
</evidence>
<evidence type="ECO:0000256" key="18">
    <source>
        <dbReference type="RuleBase" id="RU000504"/>
    </source>
</evidence>
<evidence type="ECO:0000256" key="9">
    <source>
        <dbReference type="ARBA" id="ARBA00022723"/>
    </source>
</evidence>
<dbReference type="Gene3D" id="2.40.33.10">
    <property type="entry name" value="PK beta-barrel domain-like"/>
    <property type="match status" value="1"/>
</dbReference>
<dbReference type="InterPro" id="IPR015795">
    <property type="entry name" value="Pyrv_Knase_C"/>
</dbReference>
<evidence type="ECO:0000256" key="10">
    <source>
        <dbReference type="ARBA" id="ARBA00022741"/>
    </source>
</evidence>
<gene>
    <name evidence="22" type="ORF">DealDRAFT_1892</name>
</gene>
<dbReference type="NCBIfam" id="TIGR01064">
    <property type="entry name" value="pyruv_kin"/>
    <property type="match status" value="1"/>
</dbReference>
<sequence length="582" mass="61793">MRRTKIVCTLGPASSSVAMLKKLLDTGMNVARLNFSHGTHDQHAVTIAAARQAAAENQQDLALLLDTKGPEIRIGTFADGKVRLEEGQVFTLTTAEVAGTDKMVSVNYPGIVNDVETGMKILLDDGLIVMEAEEVTETEVRCRVITGGDLSDRKGVNIPGARLNLPAISEKDREDILFAIKSDLDFIAASFVRKADDVIAIRSILEAHRSTIHIIAKIESQEGVDNIDKILEAADGIMVARGDLGVEIPAEEVPLVQKMIISKCNAAGKPVITATQMLDSMIRNPRPTRAEASDVANAIFDGTDAVMLSGETAVGKYPLETVQTMSRIAERTETALHYARILESFDPPAERSVTDAISYATCHAAQELGASAIITATQSGFTARNVSKYKPKSRIIAVTPRKHVVRKLALTWGVFPVMCRPTTSTDEMFSAAIEASLVSGYIENGDLILITAGVPVGVSGSTNLLRVHTVGDIVLQGTGLGKNPVTARARIAATGAEAAKLEEGEILVAPATDSSFVPYLEKAAGVLVEEGGLTSHAAVVALHMGLPVIVGAAGATSRLRDGDLLTLDTVRGLVYRGKATIF</sequence>
<dbReference type="InterPro" id="IPR001697">
    <property type="entry name" value="Pyr_Knase"/>
</dbReference>
<comment type="similarity">
    <text evidence="4">In the C-terminal section; belongs to the PEP-utilizing enzyme family.</text>
</comment>
<evidence type="ECO:0000256" key="13">
    <source>
        <dbReference type="ARBA" id="ARBA00022842"/>
    </source>
</evidence>
<comment type="cofactor">
    <cofactor evidence="1">
        <name>Mg(2+)</name>
        <dbReference type="ChEBI" id="CHEBI:18420"/>
    </cofactor>
</comment>
<evidence type="ECO:0000256" key="2">
    <source>
        <dbReference type="ARBA" id="ARBA00001958"/>
    </source>
</evidence>
<evidence type="ECO:0000256" key="4">
    <source>
        <dbReference type="ARBA" id="ARBA00006237"/>
    </source>
</evidence>
<dbReference type="GO" id="GO:0030955">
    <property type="term" value="F:potassium ion binding"/>
    <property type="evidence" value="ECO:0007669"/>
    <property type="project" value="UniProtKB-UniRule"/>
</dbReference>
<dbReference type="InterPro" id="IPR040442">
    <property type="entry name" value="Pyrv_kinase-like_dom_sf"/>
</dbReference>
<keyword evidence="23" id="KW-1185">Reference proteome</keyword>
<dbReference type="FunFam" id="2.40.33.10:FF:000001">
    <property type="entry name" value="Pyruvate kinase"/>
    <property type="match status" value="1"/>
</dbReference>
<evidence type="ECO:0000256" key="11">
    <source>
        <dbReference type="ARBA" id="ARBA00022777"/>
    </source>
</evidence>
<dbReference type="OrthoDB" id="9812123at2"/>
<dbReference type="Gene3D" id="3.50.30.10">
    <property type="entry name" value="Phosphohistidine domain"/>
    <property type="match status" value="1"/>
</dbReference>
<evidence type="ECO:0000256" key="12">
    <source>
        <dbReference type="ARBA" id="ARBA00022840"/>
    </source>
</evidence>
<evidence type="ECO:0000256" key="14">
    <source>
        <dbReference type="ARBA" id="ARBA00022958"/>
    </source>
</evidence>
<comment type="cofactor">
    <cofactor evidence="2">
        <name>K(+)</name>
        <dbReference type="ChEBI" id="CHEBI:29103"/>
    </cofactor>
</comment>
<dbReference type="AlphaFoldDB" id="C0GHD3"/>
<keyword evidence="16 22" id="KW-0670">Pyruvate</keyword>
<organism evidence="22 23">
    <name type="scientific">Dethiobacter alkaliphilus AHT 1</name>
    <dbReference type="NCBI Taxonomy" id="555088"/>
    <lineage>
        <taxon>Bacteria</taxon>
        <taxon>Bacillati</taxon>
        <taxon>Bacillota</taxon>
        <taxon>Dethiobacteria</taxon>
        <taxon>Dethiobacterales</taxon>
        <taxon>Dethiobacteraceae</taxon>
        <taxon>Dethiobacter</taxon>
    </lineage>
</organism>
<dbReference type="PRINTS" id="PR01050">
    <property type="entry name" value="PYRUVTKNASE"/>
</dbReference>
<dbReference type="UniPathway" id="UPA00109">
    <property type="reaction ID" value="UER00188"/>
</dbReference>
<comment type="pathway">
    <text evidence="3 18">Carbohydrate degradation; glycolysis; pyruvate from D-glyceraldehyde 3-phosphate: step 5/5.</text>
</comment>
<dbReference type="SUPFAM" id="SSF51621">
    <property type="entry name" value="Phosphoenolpyruvate/pyruvate domain"/>
    <property type="match status" value="1"/>
</dbReference>
<dbReference type="EC" id="2.7.1.40" evidence="6 17"/>
<dbReference type="InterPro" id="IPR015793">
    <property type="entry name" value="Pyrv_Knase_brl"/>
</dbReference>
<comment type="catalytic activity">
    <reaction evidence="18">
        <text>pyruvate + ATP = phosphoenolpyruvate + ADP + H(+)</text>
        <dbReference type="Rhea" id="RHEA:18157"/>
        <dbReference type="ChEBI" id="CHEBI:15361"/>
        <dbReference type="ChEBI" id="CHEBI:15378"/>
        <dbReference type="ChEBI" id="CHEBI:30616"/>
        <dbReference type="ChEBI" id="CHEBI:58702"/>
        <dbReference type="ChEBI" id="CHEBI:456216"/>
        <dbReference type="EC" id="2.7.1.40"/>
    </reaction>
</comment>
<comment type="similarity">
    <text evidence="5 18">Belongs to the pyruvate kinase family.</text>
</comment>
<evidence type="ECO:0000256" key="17">
    <source>
        <dbReference type="NCBIfam" id="TIGR01064"/>
    </source>
</evidence>
<evidence type="ECO:0000256" key="8">
    <source>
        <dbReference type="ARBA" id="ARBA00022679"/>
    </source>
</evidence>
<dbReference type="InterPro" id="IPR008279">
    <property type="entry name" value="PEP-util_enz_mobile_dom"/>
</dbReference>
<dbReference type="EMBL" id="ACJM01000009">
    <property type="protein sequence ID" value="EEG77139.1"/>
    <property type="molecule type" value="Genomic_DNA"/>
</dbReference>
<dbReference type="Proteomes" id="UP000006443">
    <property type="component" value="Unassembled WGS sequence"/>
</dbReference>
<dbReference type="SUPFAM" id="SSF52009">
    <property type="entry name" value="Phosphohistidine domain"/>
    <property type="match status" value="1"/>
</dbReference>
<dbReference type="InterPro" id="IPR036918">
    <property type="entry name" value="Pyrv_Knase_C_sf"/>
</dbReference>
<dbReference type="Pfam" id="PF00224">
    <property type="entry name" value="PK"/>
    <property type="match status" value="1"/>
</dbReference>
<dbReference type="InterPro" id="IPR036637">
    <property type="entry name" value="Phosphohistidine_dom_sf"/>
</dbReference>
<feature type="domain" description="Pyruvate kinase barrel" evidence="19">
    <location>
        <begin position="1"/>
        <end position="322"/>
    </location>
</feature>
<dbReference type="Gene3D" id="3.40.1380.20">
    <property type="entry name" value="Pyruvate kinase, C-terminal domain"/>
    <property type="match status" value="1"/>
</dbReference>
<dbReference type="Gene3D" id="3.20.20.60">
    <property type="entry name" value="Phosphoenolpyruvate-binding domains"/>
    <property type="match status" value="1"/>
</dbReference>
<dbReference type="GO" id="GO:0004743">
    <property type="term" value="F:pyruvate kinase activity"/>
    <property type="evidence" value="ECO:0007669"/>
    <property type="project" value="UniProtKB-UniRule"/>
</dbReference>
<evidence type="ECO:0000256" key="6">
    <source>
        <dbReference type="ARBA" id="ARBA00012142"/>
    </source>
</evidence>
<reference evidence="22 23" key="1">
    <citation type="submission" date="2009-02" db="EMBL/GenBank/DDBJ databases">
        <title>Sequencing of the draft genome and assembly of Dethiobacter alkaliphilus AHT 1.</title>
        <authorList>
            <consortium name="US DOE Joint Genome Institute (JGI-PGF)"/>
            <person name="Lucas S."/>
            <person name="Copeland A."/>
            <person name="Lapidus A."/>
            <person name="Glavina del Rio T."/>
            <person name="Dalin E."/>
            <person name="Tice H."/>
            <person name="Bruce D."/>
            <person name="Goodwin L."/>
            <person name="Pitluck S."/>
            <person name="Larimer F."/>
            <person name="Land M.L."/>
            <person name="Hauser L."/>
            <person name="Muyzer G."/>
        </authorList>
    </citation>
    <scope>NUCLEOTIDE SEQUENCE [LARGE SCALE GENOMIC DNA]</scope>
    <source>
        <strain evidence="22 23">AHT 1</strain>
    </source>
</reference>
<dbReference type="InterPro" id="IPR018209">
    <property type="entry name" value="Pyrv_Knase_AS"/>
</dbReference>
<dbReference type="SUPFAM" id="SSF52935">
    <property type="entry name" value="PK C-terminal domain-like"/>
    <property type="match status" value="1"/>
</dbReference>
<evidence type="ECO:0000313" key="23">
    <source>
        <dbReference type="Proteomes" id="UP000006443"/>
    </source>
</evidence>
<evidence type="ECO:0000313" key="22">
    <source>
        <dbReference type="EMBL" id="EEG77139.1"/>
    </source>
</evidence>